<proteinExistence type="predicted"/>
<keyword evidence="3" id="KW-1185">Reference proteome</keyword>
<reference evidence="2" key="1">
    <citation type="submission" date="2021-03" db="EMBL/GenBank/DDBJ databases">
        <title>Draft genome sequence of rust myrtle Austropuccinia psidii MF-1, a brazilian biotype.</title>
        <authorList>
            <person name="Quecine M.C."/>
            <person name="Pachon D.M.R."/>
            <person name="Bonatelli M.L."/>
            <person name="Correr F.H."/>
            <person name="Franceschini L.M."/>
            <person name="Leite T.F."/>
            <person name="Margarido G.R.A."/>
            <person name="Almeida C.A."/>
            <person name="Ferrarezi J.A."/>
            <person name="Labate C.A."/>
        </authorList>
    </citation>
    <scope>NUCLEOTIDE SEQUENCE</scope>
    <source>
        <strain evidence="2">MF-1</strain>
    </source>
</reference>
<accession>A0A9Q3D026</accession>
<protein>
    <submittedName>
        <fullName evidence="2">Uncharacterized protein</fullName>
    </submittedName>
</protein>
<feature type="region of interest" description="Disordered" evidence="1">
    <location>
        <begin position="123"/>
        <end position="157"/>
    </location>
</feature>
<feature type="region of interest" description="Disordered" evidence="1">
    <location>
        <begin position="51"/>
        <end position="71"/>
    </location>
</feature>
<sequence length="199" mass="23226">MKVPLGSPKVEIEGLYPQISVLHHECTLYPLHIISTGIIHPLKWKLETTDQNRSKTYSKESKSSTHSDNYYYPPKEVTESVKDSRFSTFPVATPRTNKRYLKVIEFFLLEVLQRNKIQKEILNSENPNNLQKMDNPSRNTEETQEEVSNENTVEGKEDMFVPEILNQKILEMQEELLEPPKKEGKNKYSSYTLQENTIH</sequence>
<dbReference type="AlphaFoldDB" id="A0A9Q3D026"/>
<name>A0A9Q3D026_9BASI</name>
<dbReference type="EMBL" id="AVOT02012555">
    <property type="protein sequence ID" value="MBW0494399.1"/>
    <property type="molecule type" value="Genomic_DNA"/>
</dbReference>
<comment type="caution">
    <text evidence="2">The sequence shown here is derived from an EMBL/GenBank/DDBJ whole genome shotgun (WGS) entry which is preliminary data.</text>
</comment>
<feature type="compositionally biased region" description="Polar residues" evidence="1">
    <location>
        <begin position="123"/>
        <end position="138"/>
    </location>
</feature>
<evidence type="ECO:0000256" key="1">
    <source>
        <dbReference type="SAM" id="MobiDB-lite"/>
    </source>
</evidence>
<organism evidence="2 3">
    <name type="scientific">Austropuccinia psidii MF-1</name>
    <dbReference type="NCBI Taxonomy" id="1389203"/>
    <lineage>
        <taxon>Eukaryota</taxon>
        <taxon>Fungi</taxon>
        <taxon>Dikarya</taxon>
        <taxon>Basidiomycota</taxon>
        <taxon>Pucciniomycotina</taxon>
        <taxon>Pucciniomycetes</taxon>
        <taxon>Pucciniales</taxon>
        <taxon>Sphaerophragmiaceae</taxon>
        <taxon>Austropuccinia</taxon>
    </lineage>
</organism>
<gene>
    <name evidence="2" type="ORF">O181_034114</name>
</gene>
<evidence type="ECO:0000313" key="3">
    <source>
        <dbReference type="Proteomes" id="UP000765509"/>
    </source>
</evidence>
<dbReference type="Proteomes" id="UP000765509">
    <property type="component" value="Unassembled WGS sequence"/>
</dbReference>
<feature type="compositionally biased region" description="Polar residues" evidence="1">
    <location>
        <begin position="187"/>
        <end position="199"/>
    </location>
</feature>
<evidence type="ECO:0000313" key="2">
    <source>
        <dbReference type="EMBL" id="MBW0494399.1"/>
    </source>
</evidence>
<feature type="region of interest" description="Disordered" evidence="1">
    <location>
        <begin position="177"/>
        <end position="199"/>
    </location>
</feature>
<feature type="compositionally biased region" description="Basic and acidic residues" evidence="1">
    <location>
        <begin position="51"/>
        <end position="65"/>
    </location>
</feature>